<organism evidence="1 2">
    <name type="scientific">Persea americana</name>
    <name type="common">Avocado</name>
    <dbReference type="NCBI Taxonomy" id="3435"/>
    <lineage>
        <taxon>Eukaryota</taxon>
        <taxon>Viridiplantae</taxon>
        <taxon>Streptophyta</taxon>
        <taxon>Embryophyta</taxon>
        <taxon>Tracheophyta</taxon>
        <taxon>Spermatophyta</taxon>
        <taxon>Magnoliopsida</taxon>
        <taxon>Magnoliidae</taxon>
        <taxon>Laurales</taxon>
        <taxon>Lauraceae</taxon>
        <taxon>Persea</taxon>
    </lineage>
</organism>
<dbReference type="EMBL" id="CM056817">
    <property type="protein sequence ID" value="KAJ8621248.1"/>
    <property type="molecule type" value="Genomic_DNA"/>
</dbReference>
<accession>A0ACC2KJH0</accession>
<protein>
    <submittedName>
        <fullName evidence="1">Uncharacterized protein</fullName>
    </submittedName>
</protein>
<evidence type="ECO:0000313" key="1">
    <source>
        <dbReference type="EMBL" id="KAJ8621248.1"/>
    </source>
</evidence>
<dbReference type="Proteomes" id="UP001234297">
    <property type="component" value="Chromosome 9"/>
</dbReference>
<name>A0ACC2KJH0_PERAE</name>
<reference evidence="1 2" key="1">
    <citation type="journal article" date="2022" name="Hortic Res">
        <title>A haplotype resolved chromosomal level avocado genome allows analysis of novel avocado genes.</title>
        <authorList>
            <person name="Nath O."/>
            <person name="Fletcher S.J."/>
            <person name="Hayward A."/>
            <person name="Shaw L.M."/>
            <person name="Masouleh A.K."/>
            <person name="Furtado A."/>
            <person name="Henry R.J."/>
            <person name="Mitter N."/>
        </authorList>
    </citation>
    <scope>NUCLEOTIDE SEQUENCE [LARGE SCALE GENOMIC DNA]</scope>
    <source>
        <strain evidence="2">cv. Hass</strain>
    </source>
</reference>
<keyword evidence="2" id="KW-1185">Reference proteome</keyword>
<gene>
    <name evidence="1" type="ORF">MRB53_029777</name>
</gene>
<proteinExistence type="predicted"/>
<evidence type="ECO:0000313" key="2">
    <source>
        <dbReference type="Proteomes" id="UP001234297"/>
    </source>
</evidence>
<comment type="caution">
    <text evidence="1">The sequence shown here is derived from an EMBL/GenBank/DDBJ whole genome shotgun (WGS) entry which is preliminary data.</text>
</comment>
<sequence>MSHIAEILSSISNTGKRISTAARNNRKLSLFLLFSFLLAAIIIACVSGLAASPKNSDDNSNSTSHAILRSSCSSTQYPDLCFSSIAAAPGMAANLTSPKDVIDASLNLTITAAERTNFTIERLLSQQGLTLREKTALYDCLVDVDLTLEELHETKEDLKMYPQKKSLPLYADHMKIFLSAAMTNQYSCMDGFSHKKYERKFREELINSLTHVHQLCSNSLAMICNMTDTDMMNAGNTGERRLEEQVAEDGFPTWLSAGDRRLLQASMVMPNVVAAADGSGDYRTVSEAVAAAPTKSSSRYVIRIKAGVYRENVEVPKTKTNLMFVGDGRKNTIITGNRNVQDGSTTFQSATVGTFSNLPGI</sequence>